<evidence type="ECO:0000313" key="2">
    <source>
        <dbReference type="EMBL" id="CAH0045530.1"/>
    </source>
</evidence>
<name>A0A9N9W3G0_9HYPO</name>
<dbReference type="PANTHER" id="PTHR48182:SF3">
    <property type="entry name" value="DUF676 DOMAIN-CONTAINING PROTEIN"/>
    <property type="match status" value="1"/>
</dbReference>
<feature type="compositionally biased region" description="Basic and acidic residues" evidence="1">
    <location>
        <begin position="587"/>
        <end position="607"/>
    </location>
</feature>
<feature type="compositionally biased region" description="Polar residues" evidence="1">
    <location>
        <begin position="608"/>
        <end position="624"/>
    </location>
</feature>
<protein>
    <recommendedName>
        <fullName evidence="4">Protein SERAC1</fullName>
    </recommendedName>
</protein>
<keyword evidence="3" id="KW-1185">Reference proteome</keyword>
<dbReference type="AlphaFoldDB" id="A0A9N9W3G0"/>
<feature type="compositionally biased region" description="Basic and acidic residues" evidence="1">
    <location>
        <begin position="671"/>
        <end position="690"/>
    </location>
</feature>
<dbReference type="Gene3D" id="3.40.50.1820">
    <property type="entry name" value="alpha/beta hydrolase"/>
    <property type="match status" value="1"/>
</dbReference>
<feature type="region of interest" description="Disordered" evidence="1">
    <location>
        <begin position="286"/>
        <end position="336"/>
    </location>
</feature>
<evidence type="ECO:0008006" key="4">
    <source>
        <dbReference type="Google" id="ProtNLM"/>
    </source>
</evidence>
<reference evidence="2" key="1">
    <citation type="submission" date="2021-10" db="EMBL/GenBank/DDBJ databases">
        <authorList>
            <person name="Piombo E."/>
        </authorList>
    </citation>
    <scope>NUCLEOTIDE SEQUENCE</scope>
</reference>
<feature type="compositionally biased region" description="Polar residues" evidence="1">
    <location>
        <begin position="286"/>
        <end position="335"/>
    </location>
</feature>
<dbReference type="InterPro" id="IPR029058">
    <property type="entry name" value="AB_hydrolase_fold"/>
</dbReference>
<dbReference type="InterPro" id="IPR052374">
    <property type="entry name" value="SERAC1"/>
</dbReference>
<evidence type="ECO:0000256" key="1">
    <source>
        <dbReference type="SAM" id="MobiDB-lite"/>
    </source>
</evidence>
<dbReference type="OrthoDB" id="5086500at2759"/>
<feature type="compositionally biased region" description="Basic and acidic residues" evidence="1">
    <location>
        <begin position="534"/>
        <end position="551"/>
    </location>
</feature>
<gene>
    <name evidence="2" type="ORF">CSOL1703_00011281</name>
</gene>
<dbReference type="Proteomes" id="UP000775872">
    <property type="component" value="Unassembled WGS sequence"/>
</dbReference>
<dbReference type="EMBL" id="CABFOC020000011">
    <property type="protein sequence ID" value="CAH0045530.1"/>
    <property type="molecule type" value="Genomic_DNA"/>
</dbReference>
<feature type="region of interest" description="Disordered" evidence="1">
    <location>
        <begin position="534"/>
        <end position="690"/>
    </location>
</feature>
<dbReference type="SUPFAM" id="SSF53474">
    <property type="entry name" value="alpha/beta-Hydrolases"/>
    <property type="match status" value="1"/>
</dbReference>
<organism evidence="2 3">
    <name type="scientific">Clonostachys solani</name>
    <dbReference type="NCBI Taxonomy" id="160281"/>
    <lineage>
        <taxon>Eukaryota</taxon>
        <taxon>Fungi</taxon>
        <taxon>Dikarya</taxon>
        <taxon>Ascomycota</taxon>
        <taxon>Pezizomycotina</taxon>
        <taxon>Sordariomycetes</taxon>
        <taxon>Hypocreomycetidae</taxon>
        <taxon>Hypocreales</taxon>
        <taxon>Bionectriaceae</taxon>
        <taxon>Clonostachys</taxon>
    </lineage>
</organism>
<comment type="caution">
    <text evidence="2">The sequence shown here is derived from an EMBL/GenBank/DDBJ whole genome shotgun (WGS) entry which is preliminary data.</text>
</comment>
<proteinExistence type="predicted"/>
<dbReference type="PANTHER" id="PTHR48182">
    <property type="entry name" value="PROTEIN SERAC1"/>
    <property type="match status" value="1"/>
</dbReference>
<sequence length="690" mass="77510">MNPSIRDGRVDIVAVHGLGAIPDITWKEKASSINWLSHDDMLPKAVPEARILRFGYDSLWMGETAIRTSLSTIAYKLLLSLNIMRAEDLERPLIFIGHCFGGLVIERALNLAKMRQGKYPGVFDSSIGVVFLGTPHRGSRSFTPESALLAAIAASSDLSKHLETNVLDTMTSDTGSLLDVSDDFITLCIDGGPKISCFFEQRSSKLGKVIGRTDMTEFIVDEVSAIFDGHPKHGLEVDHFSLNKFNSPTNPHYLQVRAEIVRFYKSALQKADLLSKVNDMNSAAAYNSTTPLAPDQKSSSKGSRSQAISQKPTSELSGPYQSSQNTLSAAPSQVTLEEEVLRREAGKEHRGEESRKKAIIQEGDYQKRLAKEKRAVELAFLERLKKNMSKYGIDNPGAILEANPLPKDEELTGQEIKEKNAWYLNYLKGALVDRGVDGGQIDEILNDNGETMVIDGVETTITRMARKWVSQRTLNAYEIPWQYDEICCFFLPLDSKEEVANVAKNDSSTIIVKRWVPDYEQAFLWDHSMALRGDRGRKQHRDPPKTHEPSKKSLQHMHANFKPGQENMPRQDQPRRRTESFGLTNLEPREVRSSPAREKVRERETRDSCTSPKTVRNSSTSSAPATDRGFRRSQSNESMHSAPDSKEVARQRQHWRTLSGDRSKGRNGGKYQRDSSGEKRPSAKYRDMPR</sequence>
<evidence type="ECO:0000313" key="3">
    <source>
        <dbReference type="Proteomes" id="UP000775872"/>
    </source>
</evidence>
<accession>A0A9N9W3G0</accession>